<dbReference type="RefSeq" id="WP_115589393.1">
    <property type="nucleotide sequence ID" value="NZ_UFRN01000002.1"/>
</dbReference>
<dbReference type="Pfam" id="PF17483">
    <property type="entry name" value="TbpB_C"/>
    <property type="match status" value="1"/>
</dbReference>
<feature type="domain" description="Transferrin-binding protein B N-lobe handle" evidence="14">
    <location>
        <begin position="47"/>
        <end position="177"/>
    </location>
</feature>
<keyword evidence="4" id="KW-0843">Virulence</keyword>
<feature type="domain" description="Transferrin-binding protein B C-lobe handle" evidence="13">
    <location>
        <begin position="342"/>
        <end position="438"/>
    </location>
</feature>
<dbReference type="InterPro" id="IPR038669">
    <property type="entry name" value="TbpB_N-lobe_sf"/>
</dbReference>
<dbReference type="PROSITE" id="PS51257">
    <property type="entry name" value="PROKAR_LIPOPROTEIN"/>
    <property type="match status" value="1"/>
</dbReference>
<gene>
    <name evidence="15" type="primary">tbpB_1</name>
    <name evidence="15" type="ORF">NCTC4191_00086</name>
</gene>
<evidence type="ECO:0000256" key="8">
    <source>
        <dbReference type="ARBA" id="ARBA00023288"/>
    </source>
</evidence>
<evidence type="ECO:0000256" key="4">
    <source>
        <dbReference type="ARBA" id="ARBA00023026"/>
    </source>
</evidence>
<dbReference type="Gene3D" id="2.40.160.90">
    <property type="match status" value="2"/>
</dbReference>
<organism evidence="15 16">
    <name type="scientific">Actinobacillus lignieresii</name>
    <dbReference type="NCBI Taxonomy" id="720"/>
    <lineage>
        <taxon>Bacteria</taxon>
        <taxon>Pseudomonadati</taxon>
        <taxon>Pseudomonadota</taxon>
        <taxon>Gammaproteobacteria</taxon>
        <taxon>Pasteurellales</taxon>
        <taxon>Pasteurellaceae</taxon>
        <taxon>Actinobacillus</taxon>
    </lineage>
</organism>
<evidence type="ECO:0000256" key="5">
    <source>
        <dbReference type="ARBA" id="ARBA00023136"/>
    </source>
</evidence>
<evidence type="ECO:0000256" key="10">
    <source>
        <dbReference type="SAM" id="MobiDB-lite"/>
    </source>
</evidence>
<evidence type="ECO:0000256" key="11">
    <source>
        <dbReference type="SAM" id="SignalP"/>
    </source>
</evidence>
<dbReference type="InterPro" id="IPR035316">
    <property type="entry name" value="TbpB_C-lobe"/>
</dbReference>
<evidence type="ECO:0000256" key="7">
    <source>
        <dbReference type="ARBA" id="ARBA00023237"/>
    </source>
</evidence>
<dbReference type="GO" id="GO:0009986">
    <property type="term" value="C:cell surface"/>
    <property type="evidence" value="ECO:0007669"/>
    <property type="project" value="UniProtKB-SubCell"/>
</dbReference>
<dbReference type="Proteomes" id="UP000254253">
    <property type="component" value="Unassembled WGS sequence"/>
</dbReference>
<proteinExistence type="predicted"/>
<comment type="subcellular location">
    <subcellularLocation>
        <location evidence="2">Cell outer membrane</location>
        <topology evidence="2">Lipid-anchor</topology>
    </subcellularLocation>
    <subcellularLocation>
        <location evidence="1">Cell surface</location>
    </subcellularLocation>
</comment>
<keyword evidence="5" id="KW-0472">Membrane</keyword>
<reference evidence="15 16" key="1">
    <citation type="submission" date="2018-06" db="EMBL/GenBank/DDBJ databases">
        <authorList>
            <consortium name="Pathogen Informatics"/>
            <person name="Doyle S."/>
        </authorList>
    </citation>
    <scope>NUCLEOTIDE SEQUENCE [LARGE SCALE GENOMIC DNA]</scope>
    <source>
        <strain evidence="15 16">NCTC4191</strain>
    </source>
</reference>
<evidence type="ECO:0000256" key="3">
    <source>
        <dbReference type="ARBA" id="ARBA00022729"/>
    </source>
</evidence>
<keyword evidence="7" id="KW-0998">Cell outer membrane</keyword>
<accession>A0A380TP85</accession>
<evidence type="ECO:0000256" key="2">
    <source>
        <dbReference type="ARBA" id="ARBA00004459"/>
    </source>
</evidence>
<evidence type="ECO:0000259" key="12">
    <source>
        <dbReference type="Pfam" id="PF01298"/>
    </source>
</evidence>
<evidence type="ECO:0000256" key="1">
    <source>
        <dbReference type="ARBA" id="ARBA00004241"/>
    </source>
</evidence>
<keyword evidence="6" id="KW-0564">Palmitate</keyword>
<evidence type="ECO:0000313" key="15">
    <source>
        <dbReference type="EMBL" id="SUT89660.1"/>
    </source>
</evidence>
<sequence>MFKLKSSFVLLNAALLAACSSNGGSFDVQSSKAESHTPNVPQKPSLQDDNSNARRTVNSTEAEALLKPGFGFSAKIPRRNLQPFAKGGEEVAPIGDITEITGDITKIPYEEEVKAYGRSDDGFSHTHDGKHKLHTRDFNFVRSGYVLHSGAKPEREARDILRIGAHGYVYYLGTEPAKAMPAQKATYKGYWDFTTDARKGRDSKYFSDSAGINIGATPENSHDVNVDDPTKPMGHTGEFTADFANKTLTGTLVRNGYVSRSKDQEITPIYDIDAKIKGNRFSGKANAKNPDDPYFGKSSTTLEGGFFGGEAQELAGKFLADDKSVFVVFAGKRDAKKNDSERTFDAFKIKLKDLNKSEMDTFGNATHLIINNKQIPLIAEGKKSFAEMKFDDVVTRIIDGKTYRISVCCNNLDYVKFGTYNEENNSDSAHQYLVGERTAVSDLPTGTVQYRGTWNGVMHSKSGSVGAESPSNSESGTRSLFDVDFANKKINGKLIANDGVEERPMLTLEGELKGNGFAGTAKTGDSGFNLDPKSTNGGTVVHINTQFEGGFYGPKATELGGIVHSAETDKDKVSIMFGGKRQIEK</sequence>
<feature type="domain" description="Transferrin-binding protein B C-lobe/N-lobe beta-barrel" evidence="12">
    <location>
        <begin position="444"/>
        <end position="581"/>
    </location>
</feature>
<protein>
    <recommendedName>
        <fullName evidence="9">Transferrin-binding protein B</fullName>
    </recommendedName>
</protein>
<dbReference type="Gene3D" id="2.40.128.240">
    <property type="match status" value="1"/>
</dbReference>
<dbReference type="GO" id="GO:0009279">
    <property type="term" value="C:cell outer membrane"/>
    <property type="evidence" value="ECO:0007669"/>
    <property type="project" value="UniProtKB-SubCell"/>
</dbReference>
<dbReference type="InterPro" id="IPR011250">
    <property type="entry name" value="OMP/PagP_B-barrel"/>
</dbReference>
<dbReference type="Gene3D" id="2.40.128.250">
    <property type="match status" value="1"/>
</dbReference>
<dbReference type="SUPFAM" id="SSF56925">
    <property type="entry name" value="OMPA-like"/>
    <property type="match status" value="2"/>
</dbReference>
<dbReference type="InterPro" id="IPR035313">
    <property type="entry name" value="TbpB_N-lobe"/>
</dbReference>
<feature type="chain" id="PRO_5016896499" description="Transferrin-binding protein B" evidence="11">
    <location>
        <begin position="24"/>
        <end position="585"/>
    </location>
</feature>
<feature type="signal peptide" evidence="11">
    <location>
        <begin position="1"/>
        <end position="23"/>
    </location>
</feature>
<dbReference type="EMBL" id="UFRN01000002">
    <property type="protein sequence ID" value="SUT89660.1"/>
    <property type="molecule type" value="Genomic_DNA"/>
</dbReference>
<dbReference type="Pfam" id="PF17484">
    <property type="entry name" value="TbpB_A"/>
    <property type="match status" value="1"/>
</dbReference>
<keyword evidence="16" id="KW-1185">Reference proteome</keyword>
<dbReference type="SMR" id="A0A380TP85"/>
<dbReference type="Pfam" id="PF01298">
    <property type="entry name" value="TbpB_B_D"/>
    <property type="match status" value="2"/>
</dbReference>
<evidence type="ECO:0000256" key="6">
    <source>
        <dbReference type="ARBA" id="ARBA00023139"/>
    </source>
</evidence>
<evidence type="ECO:0000256" key="9">
    <source>
        <dbReference type="ARBA" id="ARBA00023628"/>
    </source>
</evidence>
<evidence type="ECO:0000259" key="14">
    <source>
        <dbReference type="Pfam" id="PF17484"/>
    </source>
</evidence>
<dbReference type="InterPro" id="IPR038197">
    <property type="entry name" value="TbpB_C-lobe_sf"/>
</dbReference>
<keyword evidence="3 11" id="KW-0732">Signal</keyword>
<evidence type="ECO:0000313" key="16">
    <source>
        <dbReference type="Proteomes" id="UP000254253"/>
    </source>
</evidence>
<feature type="region of interest" description="Disordered" evidence="10">
    <location>
        <begin position="27"/>
        <end position="57"/>
    </location>
</feature>
<keyword evidence="8" id="KW-0449">Lipoprotein</keyword>
<name>A0A380TP85_ACTLI</name>
<dbReference type="InterPro" id="IPR001677">
    <property type="entry name" value="TbpB_B_D"/>
</dbReference>
<feature type="domain" description="Transferrin-binding protein B C-lobe/N-lobe beta-barrel" evidence="12">
    <location>
        <begin position="180"/>
        <end position="333"/>
    </location>
</feature>
<dbReference type="AlphaFoldDB" id="A0A380TP85"/>
<evidence type="ECO:0000259" key="13">
    <source>
        <dbReference type="Pfam" id="PF17483"/>
    </source>
</evidence>